<dbReference type="EMBL" id="BAAAQM010000033">
    <property type="protein sequence ID" value="GAA1984653.1"/>
    <property type="molecule type" value="Genomic_DNA"/>
</dbReference>
<evidence type="ECO:0000313" key="2">
    <source>
        <dbReference type="EMBL" id="GAA1984653.1"/>
    </source>
</evidence>
<keyword evidence="3" id="KW-1185">Reference proteome</keyword>
<dbReference type="Proteomes" id="UP001499854">
    <property type="component" value="Unassembled WGS sequence"/>
</dbReference>
<protein>
    <recommendedName>
        <fullName evidence="1">Carrier domain-containing protein</fullName>
    </recommendedName>
</protein>
<dbReference type="InterPro" id="IPR009081">
    <property type="entry name" value="PP-bd_ACP"/>
</dbReference>
<dbReference type="Gene3D" id="1.10.1200.10">
    <property type="entry name" value="ACP-like"/>
    <property type="match status" value="1"/>
</dbReference>
<sequence length="89" mass="9561">MTSHDEIKAFAFEALKEMNYDISGFDGDTLLGPAGVDLESLALAELGVRLEERFGIRFSDDELDEIAALTIDEFCATVAARLATATTSG</sequence>
<dbReference type="SUPFAM" id="SSF47336">
    <property type="entry name" value="ACP-like"/>
    <property type="match status" value="1"/>
</dbReference>
<evidence type="ECO:0000313" key="3">
    <source>
        <dbReference type="Proteomes" id="UP001499854"/>
    </source>
</evidence>
<proteinExistence type="predicted"/>
<organism evidence="2 3">
    <name type="scientific">Catenulispora subtropica</name>
    <dbReference type="NCBI Taxonomy" id="450798"/>
    <lineage>
        <taxon>Bacteria</taxon>
        <taxon>Bacillati</taxon>
        <taxon>Actinomycetota</taxon>
        <taxon>Actinomycetes</taxon>
        <taxon>Catenulisporales</taxon>
        <taxon>Catenulisporaceae</taxon>
        <taxon>Catenulispora</taxon>
    </lineage>
</organism>
<dbReference type="RefSeq" id="WP_344659856.1">
    <property type="nucleotide sequence ID" value="NZ_BAAAQM010000033.1"/>
</dbReference>
<evidence type="ECO:0000259" key="1">
    <source>
        <dbReference type="Pfam" id="PF00550"/>
    </source>
</evidence>
<feature type="domain" description="Carrier" evidence="1">
    <location>
        <begin position="37"/>
        <end position="76"/>
    </location>
</feature>
<gene>
    <name evidence="2" type="ORF">GCM10009838_53330</name>
</gene>
<reference evidence="3" key="1">
    <citation type="journal article" date="2019" name="Int. J. Syst. Evol. Microbiol.">
        <title>The Global Catalogue of Microorganisms (GCM) 10K type strain sequencing project: providing services to taxonomists for standard genome sequencing and annotation.</title>
        <authorList>
            <consortium name="The Broad Institute Genomics Platform"/>
            <consortium name="The Broad Institute Genome Sequencing Center for Infectious Disease"/>
            <person name="Wu L."/>
            <person name="Ma J."/>
        </authorList>
    </citation>
    <scope>NUCLEOTIDE SEQUENCE [LARGE SCALE GENOMIC DNA]</scope>
    <source>
        <strain evidence="3">JCM 16013</strain>
    </source>
</reference>
<accession>A0ABP5DQK8</accession>
<dbReference type="InterPro" id="IPR036736">
    <property type="entry name" value="ACP-like_sf"/>
</dbReference>
<comment type="caution">
    <text evidence="2">The sequence shown here is derived from an EMBL/GenBank/DDBJ whole genome shotgun (WGS) entry which is preliminary data.</text>
</comment>
<dbReference type="Pfam" id="PF00550">
    <property type="entry name" value="PP-binding"/>
    <property type="match status" value="1"/>
</dbReference>
<name>A0ABP5DQK8_9ACTN</name>